<dbReference type="AlphaFoldDB" id="A0A4C1VV06"/>
<dbReference type="Proteomes" id="UP000299102">
    <property type="component" value="Unassembled WGS sequence"/>
</dbReference>
<organism evidence="1 2">
    <name type="scientific">Eumeta variegata</name>
    <name type="common">Bagworm moth</name>
    <name type="synonym">Eumeta japonica</name>
    <dbReference type="NCBI Taxonomy" id="151549"/>
    <lineage>
        <taxon>Eukaryota</taxon>
        <taxon>Metazoa</taxon>
        <taxon>Ecdysozoa</taxon>
        <taxon>Arthropoda</taxon>
        <taxon>Hexapoda</taxon>
        <taxon>Insecta</taxon>
        <taxon>Pterygota</taxon>
        <taxon>Neoptera</taxon>
        <taxon>Endopterygota</taxon>
        <taxon>Lepidoptera</taxon>
        <taxon>Glossata</taxon>
        <taxon>Ditrysia</taxon>
        <taxon>Tineoidea</taxon>
        <taxon>Psychidae</taxon>
        <taxon>Oiketicinae</taxon>
        <taxon>Eumeta</taxon>
    </lineage>
</organism>
<keyword evidence="2" id="KW-1185">Reference proteome</keyword>
<evidence type="ECO:0000313" key="1">
    <source>
        <dbReference type="EMBL" id="GBP42370.1"/>
    </source>
</evidence>
<evidence type="ECO:0000313" key="2">
    <source>
        <dbReference type="Proteomes" id="UP000299102"/>
    </source>
</evidence>
<dbReference type="EMBL" id="BGZK01000417">
    <property type="protein sequence ID" value="GBP42370.1"/>
    <property type="molecule type" value="Genomic_DNA"/>
</dbReference>
<gene>
    <name evidence="1" type="ORF">EVAR_30003_1</name>
</gene>
<sequence>MLDVLEYMSIEYRHGDPQQKSVFIEKAGNALVTLLALRVSMGDGDRLLSNGLHHMDARNPTEVAGASLVSWIRIEYPMEGIERVVGVMGGMRVRMWRAARAVAGATLPSRAFRSKPPLQARCLESNFSHG</sequence>
<reference evidence="1 2" key="1">
    <citation type="journal article" date="2019" name="Commun. Biol.">
        <title>The bagworm genome reveals a unique fibroin gene that provides high tensile strength.</title>
        <authorList>
            <person name="Kono N."/>
            <person name="Nakamura H."/>
            <person name="Ohtoshi R."/>
            <person name="Tomita M."/>
            <person name="Numata K."/>
            <person name="Arakawa K."/>
        </authorList>
    </citation>
    <scope>NUCLEOTIDE SEQUENCE [LARGE SCALE GENOMIC DNA]</scope>
</reference>
<comment type="caution">
    <text evidence="1">The sequence shown here is derived from an EMBL/GenBank/DDBJ whole genome shotgun (WGS) entry which is preliminary data.</text>
</comment>
<accession>A0A4C1VV06</accession>
<name>A0A4C1VV06_EUMVA</name>
<proteinExistence type="predicted"/>
<protein>
    <submittedName>
        <fullName evidence="1">Uncharacterized protein</fullName>
    </submittedName>
</protein>